<dbReference type="AlphaFoldDB" id="A2FN99"/>
<reference evidence="1" key="2">
    <citation type="journal article" date="2007" name="Science">
        <title>Draft genome sequence of the sexually transmitted pathogen Trichomonas vaginalis.</title>
        <authorList>
            <person name="Carlton J.M."/>
            <person name="Hirt R.P."/>
            <person name="Silva J.C."/>
            <person name="Delcher A.L."/>
            <person name="Schatz M."/>
            <person name="Zhao Q."/>
            <person name="Wortman J.R."/>
            <person name="Bidwell S.L."/>
            <person name="Alsmark U.C.M."/>
            <person name="Besteiro S."/>
            <person name="Sicheritz-Ponten T."/>
            <person name="Noel C.J."/>
            <person name="Dacks J.B."/>
            <person name="Foster P.G."/>
            <person name="Simillion C."/>
            <person name="Van de Peer Y."/>
            <person name="Miranda-Saavedra D."/>
            <person name="Barton G.J."/>
            <person name="Westrop G.D."/>
            <person name="Mueller S."/>
            <person name="Dessi D."/>
            <person name="Fiori P.L."/>
            <person name="Ren Q."/>
            <person name="Paulsen I."/>
            <person name="Zhang H."/>
            <person name="Bastida-Corcuera F.D."/>
            <person name="Simoes-Barbosa A."/>
            <person name="Brown M.T."/>
            <person name="Hayes R.D."/>
            <person name="Mukherjee M."/>
            <person name="Okumura C.Y."/>
            <person name="Schneider R."/>
            <person name="Smith A.J."/>
            <person name="Vanacova S."/>
            <person name="Villalvazo M."/>
            <person name="Haas B.J."/>
            <person name="Pertea M."/>
            <person name="Feldblyum T.V."/>
            <person name="Utterback T.R."/>
            <person name="Shu C.L."/>
            <person name="Osoegawa K."/>
            <person name="de Jong P.J."/>
            <person name="Hrdy I."/>
            <person name="Horvathova L."/>
            <person name="Zubacova Z."/>
            <person name="Dolezal P."/>
            <person name="Malik S.B."/>
            <person name="Logsdon J.M. Jr."/>
            <person name="Henze K."/>
            <person name="Gupta A."/>
            <person name="Wang C.C."/>
            <person name="Dunne R.L."/>
            <person name="Upcroft J.A."/>
            <person name="Upcroft P."/>
            <person name="White O."/>
            <person name="Salzberg S.L."/>
            <person name="Tang P."/>
            <person name="Chiu C.-H."/>
            <person name="Lee Y.-S."/>
            <person name="Embley T.M."/>
            <person name="Coombs G.H."/>
            <person name="Mottram J.C."/>
            <person name="Tachezy J."/>
            <person name="Fraser-Liggett C.M."/>
            <person name="Johnson P.J."/>
        </authorList>
    </citation>
    <scope>NUCLEOTIDE SEQUENCE [LARGE SCALE GENOMIC DNA]</scope>
    <source>
        <strain evidence="1">G3</strain>
    </source>
</reference>
<dbReference type="InParanoid" id="A2FN99"/>
<name>A2FN99_TRIV3</name>
<dbReference type="VEuPathDB" id="TrichDB:TVAGG3_0795560"/>
<dbReference type="VEuPathDB" id="TrichDB:TVAG_336130"/>
<reference evidence="1" key="1">
    <citation type="submission" date="2006-10" db="EMBL/GenBank/DDBJ databases">
        <authorList>
            <person name="Amadeo P."/>
            <person name="Zhao Q."/>
            <person name="Wortman J."/>
            <person name="Fraser-Liggett C."/>
            <person name="Carlton J."/>
        </authorList>
    </citation>
    <scope>NUCLEOTIDE SEQUENCE</scope>
    <source>
        <strain evidence="1">G3</strain>
    </source>
</reference>
<evidence type="ECO:0000313" key="2">
    <source>
        <dbReference type="Proteomes" id="UP000001542"/>
    </source>
</evidence>
<evidence type="ECO:0000313" key="1">
    <source>
        <dbReference type="EMBL" id="EAX93627.1"/>
    </source>
</evidence>
<keyword evidence="2" id="KW-1185">Reference proteome</keyword>
<sequence length="132" mass="15273">MTTDLAKLIFQESLLPSTTWTYKFLSQTQKSVKKLREKDYAKLISSLFEFFLQNSTTSLQKFKISQLISSIVIQNLERSASIIPEYKDSVMKHIETFQDSSISSQQRKLWKVSSIQSQILFRLETIQALAAQ</sequence>
<dbReference type="KEGG" id="tva:75672317"/>
<organism evidence="1 2">
    <name type="scientific">Trichomonas vaginalis (strain ATCC PRA-98 / G3)</name>
    <dbReference type="NCBI Taxonomy" id="412133"/>
    <lineage>
        <taxon>Eukaryota</taxon>
        <taxon>Metamonada</taxon>
        <taxon>Parabasalia</taxon>
        <taxon>Trichomonadida</taxon>
        <taxon>Trichomonadidae</taxon>
        <taxon>Trichomonas</taxon>
    </lineage>
</organism>
<gene>
    <name evidence="1" type="ORF">TVAG_336130</name>
</gene>
<proteinExistence type="predicted"/>
<accession>A2FN99</accession>
<dbReference type="Proteomes" id="UP000001542">
    <property type="component" value="Unassembled WGS sequence"/>
</dbReference>
<dbReference type="RefSeq" id="XP_001306557.1">
    <property type="nucleotide sequence ID" value="XM_001306556.1"/>
</dbReference>
<protein>
    <submittedName>
        <fullName evidence="1">Uncharacterized protein</fullName>
    </submittedName>
</protein>
<dbReference type="EMBL" id="DS113901">
    <property type="protein sequence ID" value="EAX93627.1"/>
    <property type="molecule type" value="Genomic_DNA"/>
</dbReference>